<keyword evidence="1" id="KW-0539">Nucleus</keyword>
<feature type="compositionally biased region" description="Acidic residues" evidence="2">
    <location>
        <begin position="390"/>
        <end position="415"/>
    </location>
</feature>
<dbReference type="InterPro" id="IPR036910">
    <property type="entry name" value="HMG_box_dom_sf"/>
</dbReference>
<dbReference type="SMART" id="SM00398">
    <property type="entry name" value="HMG"/>
    <property type="match status" value="1"/>
</dbReference>
<reference evidence="5" key="1">
    <citation type="journal article" date="2018" name="Nat. Microbiol.">
        <title>Leveraging single-cell genomics to expand the fungal tree of life.</title>
        <authorList>
            <person name="Ahrendt S.R."/>
            <person name="Quandt C.A."/>
            <person name="Ciobanu D."/>
            <person name="Clum A."/>
            <person name="Salamov A."/>
            <person name="Andreopoulos B."/>
            <person name="Cheng J.F."/>
            <person name="Woyke T."/>
            <person name="Pelin A."/>
            <person name="Henrissat B."/>
            <person name="Reynolds N.K."/>
            <person name="Benny G.L."/>
            <person name="Smith M.E."/>
            <person name="James T.Y."/>
            <person name="Grigoriev I.V."/>
        </authorList>
    </citation>
    <scope>NUCLEOTIDE SEQUENCE [LARGE SCALE GENOMIC DNA]</scope>
</reference>
<dbReference type="GO" id="GO:0031491">
    <property type="term" value="F:nucleosome binding"/>
    <property type="evidence" value="ECO:0007669"/>
    <property type="project" value="TreeGrafter"/>
</dbReference>
<dbReference type="InterPro" id="IPR050454">
    <property type="entry name" value="RTT106/SSRP1_HistChap/FACT"/>
</dbReference>
<name>A0A4P9W7K6_9FUNG</name>
<gene>
    <name evidence="4" type="ORF">BDK51DRAFT_29133</name>
</gene>
<dbReference type="Proteomes" id="UP000269721">
    <property type="component" value="Unassembled WGS sequence"/>
</dbReference>
<sequence length="599" mass="65138">MVVAVEIVKMRWLRCARDYQLRVQIKNGDVFKILFPPSASERLNTSAKNLYGISLRSTELSLPGWNWASTEFSSSQMTFNVANRPAFKVPLTEVGNTTLANRIEVSVEFVTREQEKPLEPGQRRLRSIEDLLVEIRFFVPGMAVTSEVGEGPDGRKQLKDKDHMLCNAELENGKEEGEISVDAEEPVLVEDGEAPSAATLLYEPTQSKADVGISLSDSIITSGIAKHSRKPSADHCLAIVHLSLLTKPDDLHHVFFERDEEVESDLNVDEKSYDGPTYEVVSDILKGLSGKSINIPGGNYKSAQGHTGIKFYQKAVERSLALPSGKPGIYISHREIAAVPFSRVDAGGANALRTFGINSMSGRRGSDIDSDDSGMNKRKRGVIEDRRMGDDEDEDESEDEDFVAESDSDVAEEYDSPTSDVEAEMPTKKSSKKDRRGSGGSSGTGGSDSDSPKKSVKPKLSAKPSNPSKTFPEPAKKKAKKDEKAPKGVLTPYLLFMRAKRPEVTTEFPDPSTTEVAKKIGEMWKSIWADDKAENKPKQPKAVEYESSGAAAAFAASSSLKTSSKPASSKPASASAKTARKSAPASKGMSAEFVSDTDD</sequence>
<evidence type="ECO:0000313" key="5">
    <source>
        <dbReference type="Proteomes" id="UP000269721"/>
    </source>
</evidence>
<dbReference type="PROSITE" id="PS50118">
    <property type="entry name" value="HMG_BOX_2"/>
    <property type="match status" value="1"/>
</dbReference>
<dbReference type="PANTHER" id="PTHR45849">
    <property type="entry name" value="FACT COMPLEX SUBUNIT SSRP1"/>
    <property type="match status" value="1"/>
</dbReference>
<dbReference type="GO" id="GO:0035101">
    <property type="term" value="C:FACT complex"/>
    <property type="evidence" value="ECO:0007669"/>
    <property type="project" value="TreeGrafter"/>
</dbReference>
<dbReference type="GO" id="GO:0042393">
    <property type="term" value="F:histone binding"/>
    <property type="evidence" value="ECO:0007669"/>
    <property type="project" value="TreeGrafter"/>
</dbReference>
<dbReference type="CDD" id="cd00084">
    <property type="entry name" value="HMG-box_SF"/>
    <property type="match status" value="1"/>
</dbReference>
<dbReference type="SUPFAM" id="SSF47095">
    <property type="entry name" value="HMG-box"/>
    <property type="match status" value="1"/>
</dbReference>
<evidence type="ECO:0000256" key="1">
    <source>
        <dbReference type="PROSITE-ProRule" id="PRU00267"/>
    </source>
</evidence>
<dbReference type="PANTHER" id="PTHR45849:SF1">
    <property type="entry name" value="FACT COMPLEX SUBUNIT SSRP1"/>
    <property type="match status" value="1"/>
</dbReference>
<accession>A0A4P9W7K6</accession>
<feature type="DNA-binding region" description="HMG box" evidence="1">
    <location>
        <begin position="486"/>
        <end position="534"/>
    </location>
</feature>
<dbReference type="Pfam" id="PF00505">
    <property type="entry name" value="HMG_box"/>
    <property type="match status" value="1"/>
</dbReference>
<keyword evidence="1" id="KW-0238">DNA-binding</keyword>
<feature type="compositionally biased region" description="Basic and acidic residues" evidence="2">
    <location>
        <begin position="474"/>
        <end position="486"/>
    </location>
</feature>
<dbReference type="Pfam" id="PF03531">
    <property type="entry name" value="SSrecog"/>
    <property type="match status" value="1"/>
</dbReference>
<dbReference type="Gene3D" id="1.10.30.10">
    <property type="entry name" value="High mobility group box domain"/>
    <property type="match status" value="1"/>
</dbReference>
<feature type="compositionally biased region" description="Low complexity" evidence="2">
    <location>
        <begin position="555"/>
        <end position="587"/>
    </location>
</feature>
<dbReference type="InterPro" id="IPR024954">
    <property type="entry name" value="SSRP1_DD"/>
</dbReference>
<organism evidence="4 5">
    <name type="scientific">Blyttiomyces helicus</name>
    <dbReference type="NCBI Taxonomy" id="388810"/>
    <lineage>
        <taxon>Eukaryota</taxon>
        <taxon>Fungi</taxon>
        <taxon>Fungi incertae sedis</taxon>
        <taxon>Chytridiomycota</taxon>
        <taxon>Chytridiomycota incertae sedis</taxon>
        <taxon>Chytridiomycetes</taxon>
        <taxon>Chytridiomycetes incertae sedis</taxon>
        <taxon>Blyttiomyces</taxon>
    </lineage>
</organism>
<evidence type="ECO:0000313" key="4">
    <source>
        <dbReference type="EMBL" id="RKO88072.1"/>
    </source>
</evidence>
<evidence type="ECO:0000259" key="3">
    <source>
        <dbReference type="PROSITE" id="PS50118"/>
    </source>
</evidence>
<dbReference type="GO" id="GO:0003677">
    <property type="term" value="F:DNA binding"/>
    <property type="evidence" value="ECO:0007669"/>
    <property type="project" value="UniProtKB-UniRule"/>
</dbReference>
<dbReference type="EMBL" id="KZ996960">
    <property type="protein sequence ID" value="RKO88072.1"/>
    <property type="molecule type" value="Genomic_DNA"/>
</dbReference>
<dbReference type="Gene3D" id="2.30.29.220">
    <property type="entry name" value="Structure-specific recognition protein (SSRP1)"/>
    <property type="match status" value="1"/>
</dbReference>
<feature type="region of interest" description="Disordered" evidence="2">
    <location>
        <begin position="555"/>
        <end position="599"/>
    </location>
</feature>
<dbReference type="OrthoDB" id="498543at2759"/>
<dbReference type="SUPFAM" id="SSF50729">
    <property type="entry name" value="PH domain-like"/>
    <property type="match status" value="1"/>
</dbReference>
<protein>
    <submittedName>
        <fullName evidence="4">Structure-specific recognition protein-domain-containing protein</fullName>
    </submittedName>
</protein>
<dbReference type="InterPro" id="IPR009071">
    <property type="entry name" value="HMG_box_dom"/>
</dbReference>
<evidence type="ECO:0000256" key="2">
    <source>
        <dbReference type="SAM" id="MobiDB-lite"/>
    </source>
</evidence>
<dbReference type="AlphaFoldDB" id="A0A4P9W7K6"/>
<feature type="region of interest" description="Disordered" evidence="2">
    <location>
        <begin position="357"/>
        <end position="490"/>
    </location>
</feature>
<feature type="domain" description="HMG box" evidence="3">
    <location>
        <begin position="486"/>
        <end position="534"/>
    </location>
</feature>
<dbReference type="InterPro" id="IPR038167">
    <property type="entry name" value="SSRP1_sf"/>
</dbReference>
<proteinExistence type="predicted"/>
<keyword evidence="5" id="KW-1185">Reference proteome</keyword>